<sequence length="504" mass="55487">MPIEITIISSPGSVNNSKTSHSFSESGGSLGRGADNSWVLDDPDKYMSSVHAQISFENGQYLLADVSTNGTFVNGSSEPLGRKSKVMLAEGDCFTISDYEFVVSVLDTPSGDGLFRQPSGSGPFAGMGVADSNEVVAENSFLQDDPFAAPASNYVPLSDAMSGFNAAETDPLAALDKASADNKARSPLQNGSIANTLFDNSVADHGSAMNDSIDWPEANIETGAIPENWCDDDEPSEQVTPQNPVATPFETSTVPLPEHPSSHVETLEKLEGENKRLLNDVAQLKQQIKSQAANRKTGNQGRAVTAIDKVLIEALGFSEKNLGEEKILKISELAGLLVRETMEGMMQVLSFRKKIKEEFRINVTTIQPVENNPLKFSANIDDAMENMFIKENSAYKEPIEAVREGFQGISEHQIAVLAGMQAAFRGMLERFDPDTLEKRFEKYKKPSLIQIGKKRQNWESYKAYHTELAENLDNSFQHLFGYDFVQAYEEQMQRLMIARKENIK</sequence>
<dbReference type="Gene3D" id="2.60.200.20">
    <property type="match status" value="1"/>
</dbReference>
<keyword evidence="1" id="KW-0175">Coiled coil</keyword>
<evidence type="ECO:0000259" key="2">
    <source>
        <dbReference type="PROSITE" id="PS50006"/>
    </source>
</evidence>
<dbReference type="InterPro" id="IPR008984">
    <property type="entry name" value="SMAD_FHA_dom_sf"/>
</dbReference>
<dbReference type="CDD" id="cd00060">
    <property type="entry name" value="FHA"/>
    <property type="match status" value="1"/>
</dbReference>
<name>A0A3B0ZJC8_9ZZZZ</name>
<evidence type="ECO:0000313" key="3">
    <source>
        <dbReference type="EMBL" id="VAW89210.1"/>
    </source>
</evidence>
<dbReference type="PROSITE" id="PS50006">
    <property type="entry name" value="FHA_DOMAIN"/>
    <property type="match status" value="1"/>
</dbReference>
<organism evidence="3">
    <name type="scientific">hydrothermal vent metagenome</name>
    <dbReference type="NCBI Taxonomy" id="652676"/>
    <lineage>
        <taxon>unclassified sequences</taxon>
        <taxon>metagenomes</taxon>
        <taxon>ecological metagenomes</taxon>
    </lineage>
</organism>
<accession>A0A3B0ZJC8</accession>
<evidence type="ECO:0000256" key="1">
    <source>
        <dbReference type="SAM" id="Coils"/>
    </source>
</evidence>
<dbReference type="AlphaFoldDB" id="A0A3B0ZJC8"/>
<dbReference type="EMBL" id="UOFP01000260">
    <property type="protein sequence ID" value="VAW89210.1"/>
    <property type="molecule type" value="Genomic_DNA"/>
</dbReference>
<feature type="coiled-coil region" evidence="1">
    <location>
        <begin position="267"/>
        <end position="294"/>
    </location>
</feature>
<dbReference type="NCBIfam" id="TIGR03354">
    <property type="entry name" value="VI_FHA"/>
    <property type="match status" value="1"/>
</dbReference>
<dbReference type="InterPro" id="IPR017735">
    <property type="entry name" value="T6SS_FHA"/>
</dbReference>
<dbReference type="Pfam" id="PF00498">
    <property type="entry name" value="FHA"/>
    <property type="match status" value="1"/>
</dbReference>
<dbReference type="Pfam" id="PF20232">
    <property type="entry name" value="T6SS_FHA_C"/>
    <property type="match status" value="1"/>
</dbReference>
<dbReference type="InterPro" id="IPR000253">
    <property type="entry name" value="FHA_dom"/>
</dbReference>
<proteinExistence type="predicted"/>
<reference evidence="3" key="1">
    <citation type="submission" date="2018-06" db="EMBL/GenBank/DDBJ databases">
        <authorList>
            <person name="Zhirakovskaya E."/>
        </authorList>
    </citation>
    <scope>NUCLEOTIDE SEQUENCE</scope>
</reference>
<protein>
    <submittedName>
        <fullName evidence="3">Uncharacterized protein ImpI/VasC</fullName>
    </submittedName>
</protein>
<dbReference type="SUPFAM" id="SSF49879">
    <property type="entry name" value="SMAD/FHA domain"/>
    <property type="match status" value="1"/>
</dbReference>
<gene>
    <name evidence="3" type="ORF">MNBD_GAMMA18-191</name>
</gene>
<dbReference type="InterPro" id="IPR046883">
    <property type="entry name" value="T6SS_FHA_C"/>
</dbReference>
<dbReference type="SMART" id="SM00240">
    <property type="entry name" value="FHA"/>
    <property type="match status" value="1"/>
</dbReference>
<feature type="domain" description="FHA" evidence="2">
    <location>
        <begin position="28"/>
        <end position="78"/>
    </location>
</feature>